<keyword evidence="9 12" id="KW-0460">Magnesium</keyword>
<sequence>MAILQCGQRILDLNRVQVMGILNVTPNSFSDGGRLFQLNKLSVDKALVRAAKMVDEGASIIDIGGESTRPGAPEITLQEEMERVLPAVERISRELDVIISVDTSSAEIMTEAAVLGAGFINDVRSLKRPGAVAAAANTRLPVCLMHMKGSPADMQDAPFYENVVDEVVAFFHERVRVCQAAGIPLDRLILDPGFGFAKTLQHNLVLLNRLESLDVMGLPLLVGTSRKSMIAGVLGHPVDKRLSGSLATVAIAVMKGAKIIRVHDVSETVDVVRMTEAVMHESSAKEE</sequence>
<dbReference type="PROSITE" id="PS00793">
    <property type="entry name" value="DHPS_2"/>
    <property type="match status" value="1"/>
</dbReference>
<name>A0A1N7PL03_9GAMM</name>
<dbReference type="InterPro" id="IPR011005">
    <property type="entry name" value="Dihydropteroate_synth-like_sf"/>
</dbReference>
<evidence type="ECO:0000256" key="5">
    <source>
        <dbReference type="ARBA" id="ARBA00012458"/>
    </source>
</evidence>
<dbReference type="UniPathway" id="UPA00077">
    <property type="reaction ID" value="UER00156"/>
</dbReference>
<evidence type="ECO:0000313" key="15">
    <source>
        <dbReference type="Proteomes" id="UP000185999"/>
    </source>
</evidence>
<evidence type="ECO:0000256" key="6">
    <source>
        <dbReference type="ARBA" id="ARBA00016919"/>
    </source>
</evidence>
<dbReference type="GO" id="GO:0005829">
    <property type="term" value="C:cytosol"/>
    <property type="evidence" value="ECO:0007669"/>
    <property type="project" value="TreeGrafter"/>
</dbReference>
<dbReference type="NCBIfam" id="TIGR01496">
    <property type="entry name" value="DHPS"/>
    <property type="match status" value="1"/>
</dbReference>
<dbReference type="SUPFAM" id="SSF51717">
    <property type="entry name" value="Dihydropteroate synthetase-like"/>
    <property type="match status" value="1"/>
</dbReference>
<evidence type="ECO:0000256" key="10">
    <source>
        <dbReference type="ARBA" id="ARBA00022909"/>
    </source>
</evidence>
<dbReference type="STRING" id="619304.SAMN05421760_1169"/>
<proteinExistence type="inferred from homology"/>
<comment type="cofactor">
    <cofactor evidence="2 12">
        <name>Mg(2+)</name>
        <dbReference type="ChEBI" id="CHEBI:18420"/>
    </cofactor>
</comment>
<dbReference type="FunFam" id="3.20.20.20:FF:000006">
    <property type="entry name" value="Dihydropteroate synthase"/>
    <property type="match status" value="1"/>
</dbReference>
<dbReference type="Proteomes" id="UP000185999">
    <property type="component" value="Unassembled WGS sequence"/>
</dbReference>
<evidence type="ECO:0000313" key="14">
    <source>
        <dbReference type="EMBL" id="SIT11236.1"/>
    </source>
</evidence>
<evidence type="ECO:0000256" key="12">
    <source>
        <dbReference type="RuleBase" id="RU361205"/>
    </source>
</evidence>
<reference evidence="15" key="1">
    <citation type="submission" date="2017-01" db="EMBL/GenBank/DDBJ databases">
        <authorList>
            <person name="Varghese N."/>
            <person name="Submissions S."/>
        </authorList>
    </citation>
    <scope>NUCLEOTIDE SEQUENCE [LARGE SCALE GENOMIC DNA]</scope>
    <source>
        <strain evidence="15">DSM 22306</strain>
    </source>
</reference>
<evidence type="ECO:0000256" key="11">
    <source>
        <dbReference type="ARBA" id="ARBA00030193"/>
    </source>
</evidence>
<dbReference type="CDD" id="cd00739">
    <property type="entry name" value="DHPS"/>
    <property type="match status" value="1"/>
</dbReference>
<evidence type="ECO:0000256" key="4">
    <source>
        <dbReference type="ARBA" id="ARBA00009503"/>
    </source>
</evidence>
<dbReference type="OrthoDB" id="9811744at2"/>
<evidence type="ECO:0000256" key="3">
    <source>
        <dbReference type="ARBA" id="ARBA00004763"/>
    </source>
</evidence>
<dbReference type="InterPro" id="IPR000489">
    <property type="entry name" value="Pterin-binding_dom"/>
</dbReference>
<evidence type="ECO:0000256" key="8">
    <source>
        <dbReference type="ARBA" id="ARBA00022723"/>
    </source>
</evidence>
<dbReference type="EC" id="2.5.1.15" evidence="5 12"/>
<evidence type="ECO:0000256" key="9">
    <source>
        <dbReference type="ARBA" id="ARBA00022842"/>
    </source>
</evidence>
<dbReference type="RefSeq" id="WP_054341075.1">
    <property type="nucleotide sequence ID" value="NZ_FTOE01000016.1"/>
</dbReference>
<dbReference type="GO" id="GO:0046872">
    <property type="term" value="F:metal ion binding"/>
    <property type="evidence" value="ECO:0007669"/>
    <property type="project" value="UniProtKB-KW"/>
</dbReference>
<keyword evidence="7 12" id="KW-0808">Transferase</keyword>
<dbReference type="AlphaFoldDB" id="A0A1N7PL03"/>
<dbReference type="GO" id="GO:0004156">
    <property type="term" value="F:dihydropteroate synthase activity"/>
    <property type="evidence" value="ECO:0007669"/>
    <property type="project" value="UniProtKB-EC"/>
</dbReference>
<evidence type="ECO:0000259" key="13">
    <source>
        <dbReference type="PROSITE" id="PS50972"/>
    </source>
</evidence>
<dbReference type="PROSITE" id="PS50972">
    <property type="entry name" value="PTERIN_BINDING"/>
    <property type="match status" value="1"/>
</dbReference>
<evidence type="ECO:0000256" key="7">
    <source>
        <dbReference type="ARBA" id="ARBA00022679"/>
    </source>
</evidence>
<accession>A0A1N7PL03</accession>
<dbReference type="EMBL" id="FTOE01000016">
    <property type="protein sequence ID" value="SIT11236.1"/>
    <property type="molecule type" value="Genomic_DNA"/>
</dbReference>
<organism evidence="14 15">
    <name type="scientific">Neptunomonas antarctica</name>
    <dbReference type="NCBI Taxonomy" id="619304"/>
    <lineage>
        <taxon>Bacteria</taxon>
        <taxon>Pseudomonadati</taxon>
        <taxon>Pseudomonadota</taxon>
        <taxon>Gammaproteobacteria</taxon>
        <taxon>Oceanospirillales</taxon>
        <taxon>Oceanospirillaceae</taxon>
        <taxon>Neptunomonas</taxon>
    </lineage>
</organism>
<dbReference type="GO" id="GO:0046656">
    <property type="term" value="P:folic acid biosynthetic process"/>
    <property type="evidence" value="ECO:0007669"/>
    <property type="project" value="UniProtKB-KW"/>
</dbReference>
<protein>
    <recommendedName>
        <fullName evidence="6 12">Dihydropteroate synthase</fullName>
        <shortName evidence="12">DHPS</shortName>
        <ecNumber evidence="5 12">2.5.1.15</ecNumber>
    </recommendedName>
    <alternativeName>
        <fullName evidence="11 12">Dihydropteroate pyrophosphorylase</fullName>
    </alternativeName>
</protein>
<comment type="catalytic activity">
    <reaction evidence="1">
        <text>(7,8-dihydropterin-6-yl)methyl diphosphate + 4-aminobenzoate = 7,8-dihydropteroate + diphosphate</text>
        <dbReference type="Rhea" id="RHEA:19949"/>
        <dbReference type="ChEBI" id="CHEBI:17836"/>
        <dbReference type="ChEBI" id="CHEBI:17839"/>
        <dbReference type="ChEBI" id="CHEBI:33019"/>
        <dbReference type="ChEBI" id="CHEBI:72950"/>
        <dbReference type="EC" id="2.5.1.15"/>
    </reaction>
</comment>
<dbReference type="Gene3D" id="3.20.20.20">
    <property type="entry name" value="Dihydropteroate synthase-like"/>
    <property type="match status" value="1"/>
</dbReference>
<gene>
    <name evidence="14" type="ORF">SAMN05421760_1169</name>
</gene>
<keyword evidence="8 12" id="KW-0479">Metal-binding</keyword>
<evidence type="ECO:0000256" key="1">
    <source>
        <dbReference type="ARBA" id="ARBA00000012"/>
    </source>
</evidence>
<dbReference type="Pfam" id="PF00809">
    <property type="entry name" value="Pterin_bind"/>
    <property type="match status" value="1"/>
</dbReference>
<comment type="similarity">
    <text evidence="4 12">Belongs to the DHPS family.</text>
</comment>
<dbReference type="PANTHER" id="PTHR20941:SF1">
    <property type="entry name" value="FOLIC ACID SYNTHESIS PROTEIN FOL1"/>
    <property type="match status" value="1"/>
</dbReference>
<dbReference type="InterPro" id="IPR045031">
    <property type="entry name" value="DHP_synth-like"/>
</dbReference>
<keyword evidence="15" id="KW-1185">Reference proteome</keyword>
<keyword evidence="10 12" id="KW-0289">Folate biosynthesis</keyword>
<evidence type="ECO:0000256" key="2">
    <source>
        <dbReference type="ARBA" id="ARBA00001946"/>
    </source>
</evidence>
<feature type="domain" description="Pterin-binding" evidence="13">
    <location>
        <begin position="16"/>
        <end position="273"/>
    </location>
</feature>
<comment type="function">
    <text evidence="12">Catalyzes the condensation of para-aminobenzoate (pABA) with 6-hydroxymethyl-7,8-dihydropterin diphosphate (DHPt-PP) to form 7,8-dihydropteroate (H2Pte), the immediate precursor of folate derivatives.</text>
</comment>
<comment type="pathway">
    <text evidence="3 12">Cofactor biosynthesis; tetrahydrofolate biosynthesis; 7,8-dihydrofolate from 2-amino-4-hydroxy-6-hydroxymethyl-7,8-dihydropteridine diphosphate and 4-aminobenzoate: step 1/2.</text>
</comment>
<dbReference type="PANTHER" id="PTHR20941">
    <property type="entry name" value="FOLATE SYNTHESIS PROTEINS"/>
    <property type="match status" value="1"/>
</dbReference>
<dbReference type="PROSITE" id="PS00792">
    <property type="entry name" value="DHPS_1"/>
    <property type="match status" value="1"/>
</dbReference>
<dbReference type="InterPro" id="IPR006390">
    <property type="entry name" value="DHP_synth_dom"/>
</dbReference>
<dbReference type="GO" id="GO:0046654">
    <property type="term" value="P:tetrahydrofolate biosynthetic process"/>
    <property type="evidence" value="ECO:0007669"/>
    <property type="project" value="UniProtKB-UniPathway"/>
</dbReference>